<name>A0A4S2LQ17_OPIFE</name>
<organism evidence="1 2">
    <name type="scientific">Opisthorchis felineus</name>
    <dbReference type="NCBI Taxonomy" id="147828"/>
    <lineage>
        <taxon>Eukaryota</taxon>
        <taxon>Metazoa</taxon>
        <taxon>Spiralia</taxon>
        <taxon>Lophotrochozoa</taxon>
        <taxon>Platyhelminthes</taxon>
        <taxon>Trematoda</taxon>
        <taxon>Digenea</taxon>
        <taxon>Opisthorchiida</taxon>
        <taxon>Opisthorchiata</taxon>
        <taxon>Opisthorchiidae</taxon>
        <taxon>Opisthorchis</taxon>
    </lineage>
</organism>
<keyword evidence="2" id="KW-1185">Reference proteome</keyword>
<gene>
    <name evidence="1" type="ORF">CRM22_005674</name>
</gene>
<proteinExistence type="predicted"/>
<comment type="caution">
    <text evidence="1">The sequence shown here is derived from an EMBL/GenBank/DDBJ whole genome shotgun (WGS) entry which is preliminary data.</text>
</comment>
<dbReference type="EMBL" id="SJOL01006476">
    <property type="protein sequence ID" value="TGZ65843.1"/>
    <property type="molecule type" value="Genomic_DNA"/>
</dbReference>
<protein>
    <submittedName>
        <fullName evidence="1">Uncharacterized protein</fullName>
    </submittedName>
</protein>
<evidence type="ECO:0000313" key="1">
    <source>
        <dbReference type="EMBL" id="TGZ65843.1"/>
    </source>
</evidence>
<dbReference type="Proteomes" id="UP000308267">
    <property type="component" value="Unassembled WGS sequence"/>
</dbReference>
<accession>A0A4S2LQ17</accession>
<reference evidence="1 2" key="1">
    <citation type="journal article" date="2019" name="BMC Genomics">
        <title>New insights from Opisthorchis felineus genome: update on genomics of the epidemiologically important liver flukes.</title>
        <authorList>
            <person name="Ershov N.I."/>
            <person name="Mordvinov V.A."/>
            <person name="Prokhortchouk E.B."/>
            <person name="Pakharukova M.Y."/>
            <person name="Gunbin K.V."/>
            <person name="Ustyantsev K."/>
            <person name="Genaev M.A."/>
            <person name="Blinov A.G."/>
            <person name="Mazur A."/>
            <person name="Boulygina E."/>
            <person name="Tsygankova S."/>
            <person name="Khrameeva E."/>
            <person name="Chekanov N."/>
            <person name="Fan G."/>
            <person name="Xiao A."/>
            <person name="Zhang H."/>
            <person name="Xu X."/>
            <person name="Yang H."/>
            <person name="Solovyev V."/>
            <person name="Lee S.M."/>
            <person name="Liu X."/>
            <person name="Afonnikov D.A."/>
            <person name="Skryabin K.G."/>
        </authorList>
    </citation>
    <scope>NUCLEOTIDE SEQUENCE [LARGE SCALE GENOMIC DNA]</scope>
    <source>
        <strain evidence="1">AK-0245</strain>
        <tissue evidence="1">Whole organism</tissue>
    </source>
</reference>
<dbReference type="AlphaFoldDB" id="A0A4S2LQ17"/>
<sequence length="137" mass="15200">MAIIVDCFLLKDGFKTHVGHVGSRTTADCGICKQHYGGALLHTGRSTSSSIQCNHGNFPRCMCSQSNLRCLWVCVLMVVAAYFPTETRGWSYQQNESRILLLGLKFASQVAFSQSLEKHCVLCCLQVHSVKQRSCNP</sequence>
<evidence type="ECO:0000313" key="2">
    <source>
        <dbReference type="Proteomes" id="UP000308267"/>
    </source>
</evidence>